<dbReference type="EMBL" id="CALNXI010000944">
    <property type="protein sequence ID" value="CAH3148087.1"/>
    <property type="molecule type" value="Genomic_DNA"/>
</dbReference>
<keyword evidence="1" id="KW-0732">Signal</keyword>
<dbReference type="Proteomes" id="UP001159427">
    <property type="component" value="Unassembled WGS sequence"/>
</dbReference>
<reference evidence="2 3" key="1">
    <citation type="submission" date="2022-05" db="EMBL/GenBank/DDBJ databases">
        <authorList>
            <consortium name="Genoscope - CEA"/>
            <person name="William W."/>
        </authorList>
    </citation>
    <scope>NUCLEOTIDE SEQUENCE [LARGE SCALE GENOMIC DNA]</scope>
</reference>
<accession>A0ABN8PPE5</accession>
<keyword evidence="3" id="KW-1185">Reference proteome</keyword>
<organism evidence="2 3">
    <name type="scientific">Porites evermanni</name>
    <dbReference type="NCBI Taxonomy" id="104178"/>
    <lineage>
        <taxon>Eukaryota</taxon>
        <taxon>Metazoa</taxon>
        <taxon>Cnidaria</taxon>
        <taxon>Anthozoa</taxon>
        <taxon>Hexacorallia</taxon>
        <taxon>Scleractinia</taxon>
        <taxon>Fungiina</taxon>
        <taxon>Poritidae</taxon>
        <taxon>Porites</taxon>
    </lineage>
</organism>
<gene>
    <name evidence="2" type="ORF">PEVE_00044479</name>
</gene>
<protein>
    <submittedName>
        <fullName evidence="2">Uncharacterized protein</fullName>
    </submittedName>
</protein>
<name>A0ABN8PPE5_9CNID</name>
<feature type="chain" id="PRO_5046609256" evidence="1">
    <location>
        <begin position="25"/>
        <end position="103"/>
    </location>
</feature>
<sequence length="103" mass="11387">MNTKVQSLLLVLVLLSSMFSDSEGYFPARVGRKSSIQGADGSEDAFMGTRVTRDQVSDNLVQYDYISLPVTDEEQQCGSPVNKQITYLLTYCKSITTNGLHVD</sequence>
<evidence type="ECO:0000313" key="3">
    <source>
        <dbReference type="Proteomes" id="UP001159427"/>
    </source>
</evidence>
<evidence type="ECO:0000313" key="2">
    <source>
        <dbReference type="EMBL" id="CAH3148087.1"/>
    </source>
</evidence>
<evidence type="ECO:0000256" key="1">
    <source>
        <dbReference type="SAM" id="SignalP"/>
    </source>
</evidence>
<comment type="caution">
    <text evidence="2">The sequence shown here is derived from an EMBL/GenBank/DDBJ whole genome shotgun (WGS) entry which is preliminary data.</text>
</comment>
<proteinExistence type="predicted"/>
<feature type="signal peptide" evidence="1">
    <location>
        <begin position="1"/>
        <end position="24"/>
    </location>
</feature>